<feature type="coiled-coil region" evidence="1">
    <location>
        <begin position="46"/>
        <end position="136"/>
    </location>
</feature>
<dbReference type="Proteomes" id="UP000256877">
    <property type="component" value="Unassembled WGS sequence"/>
</dbReference>
<keyword evidence="2" id="KW-0472">Membrane</keyword>
<evidence type="ECO:0000313" key="6">
    <source>
        <dbReference type="Proteomes" id="UP000257123"/>
    </source>
</evidence>
<dbReference type="EMBL" id="NMUF01000007">
    <property type="protein sequence ID" value="RFA99369.1"/>
    <property type="molecule type" value="Genomic_DNA"/>
</dbReference>
<evidence type="ECO:0000313" key="4">
    <source>
        <dbReference type="EMBL" id="RFA99369.1"/>
    </source>
</evidence>
<dbReference type="InterPro" id="IPR019152">
    <property type="entry name" value="DUF2046"/>
</dbReference>
<accession>A0A371R5S5</accession>
<evidence type="ECO:0000313" key="3">
    <source>
        <dbReference type="EMBL" id="RFA93049.1"/>
    </source>
</evidence>
<evidence type="ECO:0000256" key="1">
    <source>
        <dbReference type="SAM" id="Coils"/>
    </source>
</evidence>
<reference evidence="5 6" key="1">
    <citation type="submission" date="2017-07" db="EMBL/GenBank/DDBJ databases">
        <title>Draft genome sequence of aerobic hyperthermophilic archaea, Pyrobaculum aerophilum YKB31 and YKB32.</title>
        <authorList>
            <person name="Mochizuki T."/>
            <person name="Berliner A.J."/>
            <person name="Yoshida-Takashima Y."/>
            <person name="Takaki Y."/>
            <person name="Nunoura T."/>
            <person name="Takai K."/>
        </authorList>
    </citation>
    <scope>NUCLEOTIDE SEQUENCE [LARGE SCALE GENOMIC DNA]</scope>
    <source>
        <strain evidence="3 6">YKB31</strain>
        <strain evidence="4 5">YKB32</strain>
    </source>
</reference>
<keyword evidence="2" id="KW-0812">Transmembrane</keyword>
<keyword evidence="1" id="KW-0175">Coiled coil</keyword>
<evidence type="ECO:0000313" key="5">
    <source>
        <dbReference type="Proteomes" id="UP000256877"/>
    </source>
</evidence>
<dbReference type="EMBL" id="NMUE01000073">
    <property type="protein sequence ID" value="RFA93049.1"/>
    <property type="molecule type" value="Genomic_DNA"/>
</dbReference>
<dbReference type="AlphaFoldDB" id="A0A371R5S5"/>
<organism evidence="4 5">
    <name type="scientific">Pyrobaculum aerophilum</name>
    <dbReference type="NCBI Taxonomy" id="13773"/>
    <lineage>
        <taxon>Archaea</taxon>
        <taxon>Thermoproteota</taxon>
        <taxon>Thermoprotei</taxon>
        <taxon>Thermoproteales</taxon>
        <taxon>Thermoproteaceae</taxon>
        <taxon>Pyrobaculum</taxon>
    </lineage>
</organism>
<dbReference type="Pfam" id="PF09755">
    <property type="entry name" value="DUF2046"/>
    <property type="match status" value="1"/>
</dbReference>
<feature type="transmembrane region" description="Helical" evidence="2">
    <location>
        <begin position="6"/>
        <end position="29"/>
    </location>
</feature>
<dbReference type="Gene3D" id="1.20.5.170">
    <property type="match status" value="1"/>
</dbReference>
<protein>
    <submittedName>
        <fullName evidence="4">Uncharacterized protein</fullName>
    </submittedName>
</protein>
<gene>
    <name evidence="3" type="ORF">CGL51_13670</name>
    <name evidence="4" type="ORF">CGL52_03780</name>
</gene>
<evidence type="ECO:0000256" key="2">
    <source>
        <dbReference type="SAM" id="Phobius"/>
    </source>
</evidence>
<dbReference type="Gene3D" id="1.20.5.340">
    <property type="match status" value="1"/>
</dbReference>
<sequence length="319" mass="36214">MRVINIDIVFSSLVAQAPLVAVAVLILYYTLDKRIDKVKADLGGRIDKLENSVAGLSNRMERLENSVVALNNRVERLENSVVNLNNRVEKLEGLFAEMKSRFEELRSSVANLESRVEKLEGAVVEVRGRVEKLEGSVADLQRGVSDIKGRVERLEASVADVRGRVERLDGLFAELRNRVDLIGARLNAVRRDVRSLGRGFYTYQTALIDFLASKGVVNEPEAVLLKGSLKAVVPRAQSKYYTEEVRRRLIALLDKEIKDYTWDDVAELEKIAEAIYNEYIETGREDLLDYYPKLMTFIAIIRGLIRRREMERRQSGTVA</sequence>
<dbReference type="Proteomes" id="UP000257123">
    <property type="component" value="Unassembled WGS sequence"/>
</dbReference>
<proteinExistence type="predicted"/>
<comment type="caution">
    <text evidence="4">The sequence shown here is derived from an EMBL/GenBank/DDBJ whole genome shotgun (WGS) entry which is preliminary data.</text>
</comment>
<dbReference type="OrthoDB" id="28954at2157"/>
<dbReference type="SUPFAM" id="SSF57997">
    <property type="entry name" value="Tropomyosin"/>
    <property type="match status" value="1"/>
</dbReference>
<name>A0A371R5S5_9CREN</name>
<keyword evidence="2" id="KW-1133">Transmembrane helix</keyword>